<feature type="region of interest" description="Disordered" evidence="6">
    <location>
        <begin position="351"/>
        <end position="423"/>
    </location>
</feature>
<keyword evidence="3" id="KW-0862">Zinc</keyword>
<feature type="domain" description="RING-type" evidence="7">
    <location>
        <begin position="128"/>
        <end position="165"/>
    </location>
</feature>
<evidence type="ECO:0000259" key="7">
    <source>
        <dbReference type="PROSITE" id="PS50089"/>
    </source>
</evidence>
<dbReference type="InterPro" id="IPR017907">
    <property type="entry name" value="Znf_RING_CS"/>
</dbReference>
<accession>A0A8J2MAA0</accession>
<dbReference type="Proteomes" id="UP000708208">
    <property type="component" value="Unassembled WGS sequence"/>
</dbReference>
<evidence type="ECO:0000256" key="3">
    <source>
        <dbReference type="ARBA" id="ARBA00022833"/>
    </source>
</evidence>
<dbReference type="InterPro" id="IPR001841">
    <property type="entry name" value="Znf_RING"/>
</dbReference>
<keyword evidence="2 4" id="KW-0863">Zinc-finger</keyword>
<evidence type="ECO:0000313" key="9">
    <source>
        <dbReference type="EMBL" id="CAG7835956.1"/>
    </source>
</evidence>
<dbReference type="PROSITE" id="PS51787">
    <property type="entry name" value="LON_N"/>
    <property type="match status" value="1"/>
</dbReference>
<dbReference type="PANTHER" id="PTHR23327:SF42">
    <property type="entry name" value="LON PEPTIDASE N-TERMINAL DOMAIN AND RING FINGER PROTEIN C14F5.10C"/>
    <property type="match status" value="1"/>
</dbReference>
<evidence type="ECO:0000256" key="2">
    <source>
        <dbReference type="ARBA" id="ARBA00022771"/>
    </source>
</evidence>
<gene>
    <name evidence="9" type="ORF">AFUS01_LOCUS45258</name>
</gene>
<evidence type="ECO:0000256" key="4">
    <source>
        <dbReference type="PROSITE-ProRule" id="PRU00175"/>
    </source>
</evidence>
<dbReference type="Pfam" id="PF13923">
    <property type="entry name" value="zf-C3HC4_2"/>
    <property type="match status" value="1"/>
</dbReference>
<dbReference type="InterPro" id="IPR027370">
    <property type="entry name" value="Znf-RING_euk"/>
</dbReference>
<dbReference type="GO" id="GO:0061630">
    <property type="term" value="F:ubiquitin protein ligase activity"/>
    <property type="evidence" value="ECO:0007669"/>
    <property type="project" value="TreeGrafter"/>
</dbReference>
<dbReference type="Pfam" id="PF02190">
    <property type="entry name" value="LON_substr_bdg"/>
    <property type="match status" value="1"/>
</dbReference>
<keyword evidence="1" id="KW-0479">Metal-binding</keyword>
<protein>
    <recommendedName>
        <fullName evidence="11">LON peptidase N-terminal domain and RING finger protein 3</fullName>
    </recommendedName>
</protein>
<dbReference type="PROSITE" id="PS50089">
    <property type="entry name" value="ZF_RING_2"/>
    <property type="match status" value="2"/>
</dbReference>
<sequence>MSEYDFKKEKMVRLHAESFNFSVDPWQKATSPSSGGSSNNNINSNNCGSNGGVVPILPGPDSISVALKSNNFKVAIEILLHLYRVLSGSVRLDELRNFVECFCDRVVKKQSAYINQNGYLSNVDVLCCPICLGILVDPVTTMCGHSYCRKCLQKETVGKSCKRCRSAFTSVDISRAKLNVLLGAVIEKWWQKDLEAATYRSEGNMLFEAAKGEMSLSKYSQALTLRPTDHLSLGNRSHVLLTLGRSEEALADIDAAIKNCPLWAKGYFRKSSVLVSLGRYEEAFISLSLCLCLVKTGKSQDETTISSVKNEMVKVLHKIFLQAAGSLGSSTIRRLSFDHYAPYPSLKLQSGRHERDHFKMSRSGHGSEYNSSGDEITSPEREDRDDRDAPTGKILRKHNCNSEKKPSQYKMKKNSQLSGHQASHDTQIARIHRLFDRSLQEINRIYSDIDTKGKGSAEASKHVKIGRSVDSTLVSVNDLECTLCYRLLHQPVTTVCGHTYCRSCLERCLDHSPFCPLCKASLEDYLAHRRHAITQLLDIAISQFLPKEYAERVQQHLEEIDELTAIGRNSTAEIPIFVCTMAFPTVPCPLHVFEPRYRLMIRRCVESGGRRFGMCCYLQDGENNYADYGTLLEIRNVQYFADGRSVVDTVGKRRFKVLRKSQKDGYNTACIEILQDRPVVASCKPQIQKVHNQVYSEAKDWLESINQVLRQRIHTHFGPMPVPEENWMESTEGPAWTWWLLAILPLDTKAQLAILSMNSLEKRLESIQKVLRYVKTTQT</sequence>
<feature type="compositionally biased region" description="Polar residues" evidence="6">
    <location>
        <begin position="414"/>
        <end position="423"/>
    </location>
</feature>
<proteinExistence type="predicted"/>
<feature type="domain" description="Lon N-terminal" evidence="8">
    <location>
        <begin position="571"/>
        <end position="775"/>
    </location>
</feature>
<reference evidence="9" key="1">
    <citation type="submission" date="2021-06" db="EMBL/GenBank/DDBJ databases">
        <authorList>
            <person name="Hodson N. C."/>
            <person name="Mongue J. A."/>
            <person name="Jaron S. K."/>
        </authorList>
    </citation>
    <scope>NUCLEOTIDE SEQUENCE</scope>
</reference>
<evidence type="ECO:0000256" key="1">
    <source>
        <dbReference type="ARBA" id="ARBA00022723"/>
    </source>
</evidence>
<dbReference type="AlphaFoldDB" id="A0A8J2MAA0"/>
<keyword evidence="10" id="KW-1185">Reference proteome</keyword>
<comment type="caution">
    <text evidence="9">The sequence shown here is derived from an EMBL/GenBank/DDBJ whole genome shotgun (WGS) entry which is preliminary data.</text>
</comment>
<dbReference type="PANTHER" id="PTHR23327">
    <property type="entry name" value="RING FINGER PROTEIN 127"/>
    <property type="match status" value="1"/>
</dbReference>
<dbReference type="InterPro" id="IPR019734">
    <property type="entry name" value="TPR_rpt"/>
</dbReference>
<keyword evidence="5" id="KW-0802">TPR repeat</keyword>
<dbReference type="InterPro" id="IPR003111">
    <property type="entry name" value="Lon_prtase_N"/>
</dbReference>
<dbReference type="OrthoDB" id="264917at2759"/>
<feature type="repeat" description="TPR" evidence="5">
    <location>
        <begin position="196"/>
        <end position="229"/>
    </location>
</feature>
<organism evidence="9 10">
    <name type="scientific">Allacma fusca</name>
    <dbReference type="NCBI Taxonomy" id="39272"/>
    <lineage>
        <taxon>Eukaryota</taxon>
        <taxon>Metazoa</taxon>
        <taxon>Ecdysozoa</taxon>
        <taxon>Arthropoda</taxon>
        <taxon>Hexapoda</taxon>
        <taxon>Collembola</taxon>
        <taxon>Symphypleona</taxon>
        <taxon>Sminthuridae</taxon>
        <taxon>Allacma</taxon>
    </lineage>
</organism>
<evidence type="ECO:0000256" key="6">
    <source>
        <dbReference type="SAM" id="MobiDB-lite"/>
    </source>
</evidence>
<feature type="compositionally biased region" description="Basic and acidic residues" evidence="6">
    <location>
        <begin position="378"/>
        <end position="390"/>
    </location>
</feature>
<dbReference type="EMBL" id="CAJVCH010570813">
    <property type="protein sequence ID" value="CAG7835956.1"/>
    <property type="molecule type" value="Genomic_DNA"/>
</dbReference>
<name>A0A8J2MAA0_9HEXA</name>
<dbReference type="GO" id="GO:0008270">
    <property type="term" value="F:zinc ion binding"/>
    <property type="evidence" value="ECO:0007669"/>
    <property type="project" value="UniProtKB-KW"/>
</dbReference>
<evidence type="ECO:0000259" key="8">
    <source>
        <dbReference type="PROSITE" id="PS51787"/>
    </source>
</evidence>
<evidence type="ECO:0000313" key="10">
    <source>
        <dbReference type="Proteomes" id="UP000708208"/>
    </source>
</evidence>
<dbReference type="CDD" id="cd16514">
    <property type="entry name" value="RING-HC_LONFs_rpt2"/>
    <property type="match status" value="1"/>
</dbReference>
<dbReference type="Pfam" id="PF13445">
    <property type="entry name" value="zf-RING_UBOX"/>
    <property type="match status" value="1"/>
</dbReference>
<evidence type="ECO:0008006" key="11">
    <source>
        <dbReference type="Google" id="ProtNLM"/>
    </source>
</evidence>
<dbReference type="SMART" id="SM00184">
    <property type="entry name" value="RING"/>
    <property type="match status" value="2"/>
</dbReference>
<dbReference type="PROSITE" id="PS00518">
    <property type="entry name" value="ZF_RING_1"/>
    <property type="match status" value="2"/>
</dbReference>
<evidence type="ECO:0000256" key="5">
    <source>
        <dbReference type="PROSITE-ProRule" id="PRU00339"/>
    </source>
</evidence>
<dbReference type="SMART" id="SM00464">
    <property type="entry name" value="LON"/>
    <property type="match status" value="1"/>
</dbReference>
<feature type="domain" description="RING-type" evidence="7">
    <location>
        <begin position="481"/>
        <end position="519"/>
    </location>
</feature>
<dbReference type="PROSITE" id="PS50005">
    <property type="entry name" value="TPR"/>
    <property type="match status" value="1"/>
</dbReference>